<accession>A0AAD7H8K7</accession>
<evidence type="ECO:0000313" key="1">
    <source>
        <dbReference type="EMBL" id="KAJ7715111.1"/>
    </source>
</evidence>
<proteinExistence type="predicted"/>
<reference evidence="1" key="1">
    <citation type="submission" date="2023-03" db="EMBL/GenBank/DDBJ databases">
        <title>Massive genome expansion in bonnet fungi (Mycena s.s.) driven by repeated elements and novel gene families across ecological guilds.</title>
        <authorList>
            <consortium name="Lawrence Berkeley National Laboratory"/>
            <person name="Harder C.B."/>
            <person name="Miyauchi S."/>
            <person name="Viragh M."/>
            <person name="Kuo A."/>
            <person name="Thoen E."/>
            <person name="Andreopoulos B."/>
            <person name="Lu D."/>
            <person name="Skrede I."/>
            <person name="Drula E."/>
            <person name="Henrissat B."/>
            <person name="Morin E."/>
            <person name="Kohler A."/>
            <person name="Barry K."/>
            <person name="LaButti K."/>
            <person name="Morin E."/>
            <person name="Salamov A."/>
            <person name="Lipzen A."/>
            <person name="Mereny Z."/>
            <person name="Hegedus B."/>
            <person name="Baldrian P."/>
            <person name="Stursova M."/>
            <person name="Weitz H."/>
            <person name="Taylor A."/>
            <person name="Grigoriev I.V."/>
            <person name="Nagy L.G."/>
            <person name="Martin F."/>
            <person name="Kauserud H."/>
        </authorList>
    </citation>
    <scope>NUCLEOTIDE SEQUENCE</scope>
    <source>
        <strain evidence="1">CBHHK182m</strain>
    </source>
</reference>
<dbReference type="Proteomes" id="UP001215598">
    <property type="component" value="Unassembled WGS sequence"/>
</dbReference>
<dbReference type="EMBL" id="JARKIB010000314">
    <property type="protein sequence ID" value="KAJ7715111.1"/>
    <property type="molecule type" value="Genomic_DNA"/>
</dbReference>
<keyword evidence="2" id="KW-1185">Reference proteome</keyword>
<evidence type="ECO:0000313" key="2">
    <source>
        <dbReference type="Proteomes" id="UP001215598"/>
    </source>
</evidence>
<sequence length="97" mass="11288">MEIGSPMAAMYMLGNPDHYASHTYVPFAWRSHALFVRAFWASRDIVLEDGMVQEEKVLVTRLNGQFVPGSSVDDYRYRPFVHQTLTLFEWIQCSDKQ</sequence>
<dbReference type="AlphaFoldDB" id="A0AAD7H8K7"/>
<gene>
    <name evidence="1" type="ORF">B0H16DRAFT_1256649</name>
</gene>
<organism evidence="1 2">
    <name type="scientific">Mycena metata</name>
    <dbReference type="NCBI Taxonomy" id="1033252"/>
    <lineage>
        <taxon>Eukaryota</taxon>
        <taxon>Fungi</taxon>
        <taxon>Dikarya</taxon>
        <taxon>Basidiomycota</taxon>
        <taxon>Agaricomycotina</taxon>
        <taxon>Agaricomycetes</taxon>
        <taxon>Agaricomycetidae</taxon>
        <taxon>Agaricales</taxon>
        <taxon>Marasmiineae</taxon>
        <taxon>Mycenaceae</taxon>
        <taxon>Mycena</taxon>
    </lineage>
</organism>
<protein>
    <submittedName>
        <fullName evidence="1">Uncharacterized protein</fullName>
    </submittedName>
</protein>
<feature type="non-terminal residue" evidence="1">
    <location>
        <position position="97"/>
    </location>
</feature>
<comment type="caution">
    <text evidence="1">The sequence shown here is derived from an EMBL/GenBank/DDBJ whole genome shotgun (WGS) entry which is preliminary data.</text>
</comment>
<name>A0AAD7H8K7_9AGAR</name>